<name>A0A1M0PJ33_ECOLX</name>
<protein>
    <submittedName>
        <fullName evidence="4">DUF1738 domain-containing protein</fullName>
    </submittedName>
</protein>
<dbReference type="InterPro" id="IPR017113">
    <property type="entry name" value="Antirestriction_ArdC"/>
</dbReference>
<evidence type="ECO:0000313" key="3">
    <source>
        <dbReference type="EMBL" id="HAZ7494290.1"/>
    </source>
</evidence>
<evidence type="ECO:0000259" key="1">
    <source>
        <dbReference type="Pfam" id="PF08401"/>
    </source>
</evidence>
<reference evidence="3" key="3">
    <citation type="submission" date="2021-03" db="EMBL/GenBank/DDBJ databases">
        <authorList>
            <consortium name="NCBI Pathogen Detection Project"/>
        </authorList>
    </citation>
    <scope>NUCLEOTIDE SEQUENCE</scope>
    <source>
        <strain evidence="3">SJP41</strain>
    </source>
</reference>
<evidence type="ECO:0000259" key="2">
    <source>
        <dbReference type="Pfam" id="PF18818"/>
    </source>
</evidence>
<dbReference type="EMBL" id="WXKQ01000005">
    <property type="protein sequence ID" value="NAG19272.1"/>
    <property type="molecule type" value="Genomic_DNA"/>
</dbReference>
<dbReference type="PIRSF" id="PIRSF037112">
    <property type="entry name" value="Antirestriction_ArdC"/>
    <property type="match status" value="1"/>
</dbReference>
<evidence type="ECO:0000313" key="5">
    <source>
        <dbReference type="Proteomes" id="UP000475070"/>
    </source>
</evidence>
<comment type="caution">
    <text evidence="4">The sequence shown here is derived from an EMBL/GenBank/DDBJ whole genome shotgun (WGS) entry which is preliminary data.</text>
</comment>
<sequence>MDRSNDIYQKVTDQIIAELENGNVPWIRPWRDGEPPFPINALSGRPYHGINVPLLWNSADKQSFASDRWLTFHQVSALGGQVRRGEKSSLAVLYLPRTQEETDALGKPLLDKDGEPKVRHFGIIREFRLFNLSQCDGLPQSLSEPFTRPATPVEMAEAITMNSGVTLRHRRQSKAYYKPATDLVMMPHPQQFESSEAYYATLLHELTHATGHASRLSRPGIAGAERTEALYAAEELVAEMGSAFLCAHCGIQGRLQHASYIGYWLDILRQDKRAVIRASGMARHASEWLLNAIPQPCQLSA</sequence>
<organism evidence="4 5">
    <name type="scientific">Escherichia coli</name>
    <dbReference type="NCBI Taxonomy" id="562"/>
    <lineage>
        <taxon>Bacteria</taxon>
        <taxon>Pseudomonadati</taxon>
        <taxon>Pseudomonadota</taxon>
        <taxon>Gammaproteobacteria</taxon>
        <taxon>Enterobacterales</taxon>
        <taxon>Enterobacteriaceae</taxon>
        <taxon>Escherichia</taxon>
    </lineage>
</organism>
<dbReference type="GO" id="GO:0003697">
    <property type="term" value="F:single-stranded DNA binding"/>
    <property type="evidence" value="ECO:0007669"/>
    <property type="project" value="InterPro"/>
</dbReference>
<dbReference type="Proteomes" id="UP000868636">
    <property type="component" value="Unassembled WGS sequence"/>
</dbReference>
<evidence type="ECO:0000313" key="4">
    <source>
        <dbReference type="EMBL" id="NAG19272.1"/>
    </source>
</evidence>
<dbReference type="Proteomes" id="UP000475070">
    <property type="component" value="Unassembled WGS sequence"/>
</dbReference>
<feature type="domain" description="Polyvalent protein metallopeptidase" evidence="2">
    <location>
        <begin position="155"/>
        <end position="279"/>
    </location>
</feature>
<dbReference type="InterPro" id="IPR013610">
    <property type="entry name" value="ArdC_N"/>
</dbReference>
<accession>A0A1M0PJ33</accession>
<dbReference type="Pfam" id="PF18818">
    <property type="entry name" value="MPTase-PolyVal"/>
    <property type="match status" value="1"/>
</dbReference>
<reference evidence="4 5" key="2">
    <citation type="journal article" date="2019" name="Nat. Med.">
        <title>A library of human gut bacterial isolates paired with longitudinal multiomics data enables mechanistic microbiome research.</title>
        <authorList>
            <person name="Poyet M."/>
            <person name="Groussin M."/>
            <person name="Gibbons S.M."/>
            <person name="Avila-Pacheco J."/>
            <person name="Jiang X."/>
            <person name="Kearney S.M."/>
            <person name="Perrotta A.R."/>
            <person name="Berdy B."/>
            <person name="Zhao S."/>
            <person name="Lieberman T.D."/>
            <person name="Swanson P.K."/>
            <person name="Smith M."/>
            <person name="Roesemann S."/>
            <person name="Alexander J.E."/>
            <person name="Rich S.A."/>
            <person name="Livny J."/>
            <person name="Vlamakis H."/>
            <person name="Clish C."/>
            <person name="Bullock K."/>
            <person name="Deik A."/>
            <person name="Scott J."/>
            <person name="Pierce K.A."/>
            <person name="Xavier R.J."/>
            <person name="Alm E.J."/>
        </authorList>
    </citation>
    <scope>NUCLEOTIDE SEQUENCE [LARGE SCALE GENOMIC DNA]</scope>
    <source>
        <strain evidence="4 5">BIOML-A112</strain>
    </source>
</reference>
<dbReference type="AlphaFoldDB" id="A0A1M0PJ33"/>
<feature type="domain" description="N-terminal" evidence="1">
    <location>
        <begin position="5"/>
        <end position="130"/>
    </location>
</feature>
<dbReference type="Pfam" id="PF08401">
    <property type="entry name" value="ArdcN"/>
    <property type="match status" value="1"/>
</dbReference>
<dbReference type="EMBL" id="DADPIR010000048">
    <property type="protein sequence ID" value="HAZ7494290.1"/>
    <property type="molecule type" value="Genomic_DNA"/>
</dbReference>
<dbReference type="InterPro" id="IPR041459">
    <property type="entry name" value="MPTase-PolyVal"/>
</dbReference>
<proteinExistence type="predicted"/>
<reference evidence="3" key="1">
    <citation type="journal article" date="2018" name="Genome Biol.">
        <title>SKESA: strategic k-mer extension for scrupulous assemblies.</title>
        <authorList>
            <person name="Souvorov A."/>
            <person name="Agarwala R."/>
            <person name="Lipman D.J."/>
        </authorList>
    </citation>
    <scope>NUCLEOTIDE SEQUENCE</scope>
    <source>
        <strain evidence="3">SJP41</strain>
    </source>
</reference>
<gene>
    <name evidence="4" type="ORF">GUC01_09580</name>
    <name evidence="3" type="ORF">J8F57_004590</name>
</gene>
<dbReference type="RefSeq" id="WP_023155468.1">
    <property type="nucleotide sequence ID" value="NZ_AP022409.1"/>
</dbReference>